<dbReference type="EMBL" id="GBXM01001961">
    <property type="protein sequence ID" value="JAI06617.1"/>
    <property type="molecule type" value="Transcribed_RNA"/>
</dbReference>
<dbReference type="AlphaFoldDB" id="A0A0E9XW21"/>
<proteinExistence type="predicted"/>
<sequence>MQFLYLSSLFKLRLMLCTGSKQVVRAVHVFILMNLILNEGYTMTFGVLLKTTFEPGSQTPLQIVPWKTPTTIT</sequence>
<evidence type="ECO:0000313" key="1">
    <source>
        <dbReference type="EMBL" id="JAI06617.1"/>
    </source>
</evidence>
<organism evidence="1">
    <name type="scientific">Anguilla anguilla</name>
    <name type="common">European freshwater eel</name>
    <name type="synonym">Muraena anguilla</name>
    <dbReference type="NCBI Taxonomy" id="7936"/>
    <lineage>
        <taxon>Eukaryota</taxon>
        <taxon>Metazoa</taxon>
        <taxon>Chordata</taxon>
        <taxon>Craniata</taxon>
        <taxon>Vertebrata</taxon>
        <taxon>Euteleostomi</taxon>
        <taxon>Actinopterygii</taxon>
        <taxon>Neopterygii</taxon>
        <taxon>Teleostei</taxon>
        <taxon>Anguilliformes</taxon>
        <taxon>Anguillidae</taxon>
        <taxon>Anguilla</taxon>
    </lineage>
</organism>
<reference evidence="1" key="1">
    <citation type="submission" date="2014-11" db="EMBL/GenBank/DDBJ databases">
        <authorList>
            <person name="Amaro Gonzalez C."/>
        </authorList>
    </citation>
    <scope>NUCLEOTIDE SEQUENCE</scope>
</reference>
<protein>
    <submittedName>
        <fullName evidence="1">Uncharacterized protein</fullName>
    </submittedName>
</protein>
<name>A0A0E9XW21_ANGAN</name>
<reference evidence="1" key="2">
    <citation type="journal article" date="2015" name="Fish Shellfish Immunol.">
        <title>Early steps in the European eel (Anguilla anguilla)-Vibrio vulnificus interaction in the gills: Role of the RtxA13 toxin.</title>
        <authorList>
            <person name="Callol A."/>
            <person name="Pajuelo D."/>
            <person name="Ebbesson L."/>
            <person name="Teles M."/>
            <person name="MacKenzie S."/>
            <person name="Amaro C."/>
        </authorList>
    </citation>
    <scope>NUCLEOTIDE SEQUENCE</scope>
</reference>
<accession>A0A0E9XW21</accession>